<protein>
    <recommendedName>
        <fullName evidence="1">DUF1559 domain-containing protein</fullName>
    </recommendedName>
</protein>
<keyword evidence="3" id="KW-1185">Reference proteome</keyword>
<evidence type="ECO:0000313" key="3">
    <source>
        <dbReference type="Proteomes" id="UP000317909"/>
    </source>
</evidence>
<dbReference type="Pfam" id="PF07596">
    <property type="entry name" value="SBP_bac_10"/>
    <property type="match status" value="1"/>
</dbReference>
<name>A0A517U5N1_9BACT</name>
<dbReference type="PANTHER" id="PTHR30093">
    <property type="entry name" value="GENERAL SECRETION PATHWAY PROTEIN G"/>
    <property type="match status" value="1"/>
</dbReference>
<dbReference type="NCBIfam" id="TIGR04294">
    <property type="entry name" value="pre_pil_HX9DG"/>
    <property type="match status" value="1"/>
</dbReference>
<dbReference type="InterPro" id="IPR011453">
    <property type="entry name" value="DUF1559"/>
</dbReference>
<dbReference type="EMBL" id="CP036339">
    <property type="protein sequence ID" value="QDT75913.1"/>
    <property type="molecule type" value="Genomic_DNA"/>
</dbReference>
<dbReference type="InterPro" id="IPR012902">
    <property type="entry name" value="N_methyl_site"/>
</dbReference>
<feature type="domain" description="DUF1559" evidence="1">
    <location>
        <begin position="34"/>
        <end position="317"/>
    </location>
</feature>
<dbReference type="RefSeq" id="WP_168207141.1">
    <property type="nucleotide sequence ID" value="NZ_CP036339.1"/>
</dbReference>
<dbReference type="Proteomes" id="UP000317909">
    <property type="component" value="Chromosome"/>
</dbReference>
<dbReference type="NCBIfam" id="TIGR02532">
    <property type="entry name" value="IV_pilin_GFxxxE"/>
    <property type="match status" value="1"/>
</dbReference>
<reference evidence="2 3" key="1">
    <citation type="submission" date="2019-02" db="EMBL/GenBank/DDBJ databases">
        <title>Deep-cultivation of Planctomycetes and their phenomic and genomic characterization uncovers novel biology.</title>
        <authorList>
            <person name="Wiegand S."/>
            <person name="Jogler M."/>
            <person name="Boedeker C."/>
            <person name="Pinto D."/>
            <person name="Vollmers J."/>
            <person name="Rivas-Marin E."/>
            <person name="Kohn T."/>
            <person name="Peeters S.H."/>
            <person name="Heuer A."/>
            <person name="Rast P."/>
            <person name="Oberbeckmann S."/>
            <person name="Bunk B."/>
            <person name="Jeske O."/>
            <person name="Meyerdierks A."/>
            <person name="Storesund J.E."/>
            <person name="Kallscheuer N."/>
            <person name="Luecker S."/>
            <person name="Lage O.M."/>
            <person name="Pohl T."/>
            <person name="Merkel B.J."/>
            <person name="Hornburger P."/>
            <person name="Mueller R.-W."/>
            <person name="Bruemmer F."/>
            <person name="Labrenz M."/>
            <person name="Spormann A.M."/>
            <person name="Op den Camp H."/>
            <person name="Overmann J."/>
            <person name="Amann R."/>
            <person name="Jetten M.S.M."/>
            <person name="Mascher T."/>
            <person name="Medema M.H."/>
            <person name="Devos D.P."/>
            <person name="Kaster A.-K."/>
            <person name="Ovreas L."/>
            <person name="Rohde M."/>
            <person name="Galperin M.Y."/>
            <person name="Jogler C."/>
        </authorList>
    </citation>
    <scope>NUCLEOTIDE SEQUENCE [LARGE SCALE GENOMIC DNA]</scope>
    <source>
        <strain evidence="2 3">I41</strain>
    </source>
</reference>
<evidence type="ECO:0000313" key="2">
    <source>
        <dbReference type="EMBL" id="QDT75913.1"/>
    </source>
</evidence>
<proteinExistence type="predicted"/>
<dbReference type="InterPro" id="IPR027558">
    <property type="entry name" value="Pre_pil_HX9DG_C"/>
</dbReference>
<accession>A0A517U5N1</accession>
<dbReference type="PANTHER" id="PTHR30093:SF2">
    <property type="entry name" value="TYPE II SECRETION SYSTEM PROTEIN H"/>
    <property type="match status" value="1"/>
</dbReference>
<dbReference type="SUPFAM" id="SSF54523">
    <property type="entry name" value="Pili subunits"/>
    <property type="match status" value="1"/>
</dbReference>
<dbReference type="AlphaFoldDB" id="A0A517U5N1"/>
<gene>
    <name evidence="2" type="ORF">I41_51580</name>
</gene>
<sequence>MIHSRRRRAFTLVELLVVIAIIGVLVALLLPAVQAAREAARRSQCQNHLKQWGLASLNYEGSQKALPTSGWGWHWMGDPDQGAGKNQPGSWVYSLLPYIEQAGITTIAKGMTGVDKRKALTQLAETPLTVMNCPSRRQSILYPYFYTSDTYKNIYTPKMAVRGDYAACMSANYDPNVYKLDGLGEPATISVGMTTFRWDREEYAVDKSGQYTIRKFDGAIHFRTPVELNQIPDGTSQTYLIGEKNLDPNNYENGQASYDDQSYWVGHDRDICLSAYLNPIPDTINVDGTFRFGSSHPAGFHMVFCDGSVHSLNYEIDIAVHRALGSCEGGEAVALP</sequence>
<dbReference type="KEGG" id="llh:I41_51580"/>
<dbReference type="InterPro" id="IPR045584">
    <property type="entry name" value="Pilin-like"/>
</dbReference>
<evidence type="ECO:0000259" key="1">
    <source>
        <dbReference type="Pfam" id="PF07596"/>
    </source>
</evidence>
<dbReference type="Pfam" id="PF07963">
    <property type="entry name" value="N_methyl"/>
    <property type="match status" value="1"/>
</dbReference>
<organism evidence="2 3">
    <name type="scientific">Lacipirellula limnantheis</name>
    <dbReference type="NCBI Taxonomy" id="2528024"/>
    <lineage>
        <taxon>Bacteria</taxon>
        <taxon>Pseudomonadati</taxon>
        <taxon>Planctomycetota</taxon>
        <taxon>Planctomycetia</taxon>
        <taxon>Pirellulales</taxon>
        <taxon>Lacipirellulaceae</taxon>
        <taxon>Lacipirellula</taxon>
    </lineage>
</organism>
<dbReference type="Gene3D" id="3.30.700.10">
    <property type="entry name" value="Glycoprotein, Type 4 Pilin"/>
    <property type="match status" value="1"/>
</dbReference>